<dbReference type="InterPro" id="IPR011009">
    <property type="entry name" value="Kinase-like_dom_sf"/>
</dbReference>
<dbReference type="InterPro" id="IPR017441">
    <property type="entry name" value="Protein_kinase_ATP_BS"/>
</dbReference>
<dbReference type="EMBL" id="MNCJ02000318">
    <property type="protein sequence ID" value="KAF5813289.1"/>
    <property type="molecule type" value="Genomic_DNA"/>
</dbReference>
<keyword evidence="3 17" id="KW-0808">Transferase</keyword>
<dbReference type="Proteomes" id="UP000215914">
    <property type="component" value="Chromosome 7"/>
</dbReference>
<dbReference type="AlphaFoldDB" id="A0A251UD45"/>
<comment type="subcellular location">
    <subcellularLocation>
        <location evidence="1">Membrane</location>
        <topology evidence="1">Single-pass type I membrane protein</topology>
    </subcellularLocation>
</comment>
<keyword evidence="6 12" id="KW-0547">Nucleotide-binding</keyword>
<evidence type="ECO:0000256" key="8">
    <source>
        <dbReference type="ARBA" id="ARBA00022840"/>
    </source>
</evidence>
<evidence type="ECO:0000256" key="4">
    <source>
        <dbReference type="ARBA" id="ARBA00022692"/>
    </source>
</evidence>
<dbReference type="PROSITE" id="PS50011">
    <property type="entry name" value="PROTEIN_KINASE_DOM"/>
    <property type="match status" value="1"/>
</dbReference>
<evidence type="ECO:0000256" key="9">
    <source>
        <dbReference type="ARBA" id="ARBA00022989"/>
    </source>
</evidence>
<evidence type="ECO:0000256" key="3">
    <source>
        <dbReference type="ARBA" id="ARBA00022679"/>
    </source>
</evidence>
<dbReference type="GO" id="GO:0016020">
    <property type="term" value="C:membrane"/>
    <property type="evidence" value="ECO:0007669"/>
    <property type="project" value="UniProtKB-SubCell"/>
</dbReference>
<evidence type="ECO:0000256" key="12">
    <source>
        <dbReference type="PROSITE-ProRule" id="PRU10141"/>
    </source>
</evidence>
<dbReference type="Pfam" id="PF00069">
    <property type="entry name" value="Pkinase"/>
    <property type="match status" value="1"/>
</dbReference>
<dbReference type="InterPro" id="IPR008271">
    <property type="entry name" value="Ser/Thr_kinase_AS"/>
</dbReference>
<reference evidence="17 19" key="1">
    <citation type="journal article" date="2017" name="Nature">
        <title>The sunflower genome provides insights into oil metabolism, flowering and Asterid evolution.</title>
        <authorList>
            <person name="Badouin H."/>
            <person name="Gouzy J."/>
            <person name="Grassa C.J."/>
            <person name="Murat F."/>
            <person name="Staton S.E."/>
            <person name="Cottret L."/>
            <person name="Lelandais-Briere C."/>
            <person name="Owens G.L."/>
            <person name="Carrere S."/>
            <person name="Mayjonade B."/>
            <person name="Legrand L."/>
            <person name="Gill N."/>
            <person name="Kane N.C."/>
            <person name="Bowers J.E."/>
            <person name="Hubner S."/>
            <person name="Bellec A."/>
            <person name="Berard A."/>
            <person name="Berges H."/>
            <person name="Blanchet N."/>
            <person name="Boniface M.C."/>
            <person name="Brunel D."/>
            <person name="Catrice O."/>
            <person name="Chaidir N."/>
            <person name="Claudel C."/>
            <person name="Donnadieu C."/>
            <person name="Faraut T."/>
            <person name="Fievet G."/>
            <person name="Helmstetter N."/>
            <person name="King M."/>
            <person name="Knapp S.J."/>
            <person name="Lai Z."/>
            <person name="Le Paslier M.C."/>
            <person name="Lippi Y."/>
            <person name="Lorenzon L."/>
            <person name="Mandel J.R."/>
            <person name="Marage G."/>
            <person name="Marchand G."/>
            <person name="Marquand E."/>
            <person name="Bret-Mestries E."/>
            <person name="Morien E."/>
            <person name="Nambeesan S."/>
            <person name="Nguyen T."/>
            <person name="Pegot-Espagnet P."/>
            <person name="Pouilly N."/>
            <person name="Raftis F."/>
            <person name="Sallet E."/>
            <person name="Schiex T."/>
            <person name="Thomas J."/>
            <person name="Vandecasteele C."/>
            <person name="Vares D."/>
            <person name="Vear F."/>
            <person name="Vautrin S."/>
            <person name="Crespi M."/>
            <person name="Mangin B."/>
            <person name="Burke J.M."/>
            <person name="Salse J."/>
            <person name="Munos S."/>
            <person name="Vincourt P."/>
            <person name="Rieseberg L.H."/>
            <person name="Langlade N.B."/>
        </authorList>
    </citation>
    <scope>NUCLEOTIDE SEQUENCE [LARGE SCALE GENOMIC DNA]</scope>
    <source>
        <strain evidence="19">cv. SF193</strain>
        <tissue evidence="17">Leaves</tissue>
    </source>
</reference>
<comment type="similarity">
    <text evidence="13">Belongs to the protein kinase superfamily.</text>
</comment>
<accession>A0A251UD45</accession>
<evidence type="ECO:0000256" key="5">
    <source>
        <dbReference type="ARBA" id="ARBA00022729"/>
    </source>
</evidence>
<evidence type="ECO:0000256" key="2">
    <source>
        <dbReference type="ARBA" id="ARBA00022527"/>
    </source>
</evidence>
<dbReference type="Gene3D" id="3.30.200.20">
    <property type="entry name" value="Phosphorylase Kinase, domain 1"/>
    <property type="match status" value="1"/>
</dbReference>
<evidence type="ECO:0000256" key="6">
    <source>
        <dbReference type="ARBA" id="ARBA00022741"/>
    </source>
</evidence>
<feature type="region of interest" description="Disordered" evidence="14">
    <location>
        <begin position="454"/>
        <end position="487"/>
    </location>
</feature>
<dbReference type="Gene3D" id="1.10.510.10">
    <property type="entry name" value="Transferase(Phosphotransferase) domain 1"/>
    <property type="match status" value="1"/>
</dbReference>
<dbReference type="GO" id="GO:0004674">
    <property type="term" value="F:protein serine/threonine kinase activity"/>
    <property type="evidence" value="ECO:0007669"/>
    <property type="project" value="UniProtKB-KW"/>
</dbReference>
<evidence type="ECO:0000256" key="11">
    <source>
        <dbReference type="ARBA" id="ARBA00023180"/>
    </source>
</evidence>
<dbReference type="OMA" id="CSRENNV"/>
<keyword evidence="11" id="KW-0325">Glycoprotein</keyword>
<dbReference type="GO" id="GO:0005524">
    <property type="term" value="F:ATP binding"/>
    <property type="evidence" value="ECO:0007669"/>
    <property type="project" value="UniProtKB-UniRule"/>
</dbReference>
<reference evidence="17" key="3">
    <citation type="submission" date="2020-06" db="EMBL/GenBank/DDBJ databases">
        <title>Helianthus annuus Genome sequencing and assembly Release 2.</title>
        <authorList>
            <person name="Gouzy J."/>
            <person name="Langlade N."/>
            <person name="Munos S."/>
        </authorList>
    </citation>
    <scope>NUCLEOTIDE SEQUENCE</scope>
    <source>
        <tissue evidence="17">Leaves</tissue>
    </source>
</reference>
<feature type="domain" description="Protein kinase" evidence="16">
    <location>
        <begin position="174"/>
        <end position="465"/>
    </location>
</feature>
<evidence type="ECO:0000256" key="1">
    <source>
        <dbReference type="ARBA" id="ARBA00004479"/>
    </source>
</evidence>
<sequence length="487" mass="55150">MKQNALKISLKFYNIISFKRSLIFCSTIMTSPMYRFPDGFFNDVPMKSSEDEFFSKFGDMFDKMADIGDSSTKWTSATIIVCSITITVVVLRWMMKKEQTLITTYPPLLTTNTNTNTNTVSPISDQHIAVNMPPVQPVVSFSQILEDTMERFLKDVARERPIRFSRQDINELTHNLSSFLGAGGYGNVYKGMFPNGVTIAVKVLKDKHSDKKIQEQFMAEVGTLGRTHHANLVRLYGFCFDPTMRALVYEYMENGSLDKLLFDRNKLVPWQKLSQIAIGIAKGLAYLHEDCEQKIIHYDIKPGNVLLDSNLNPKVADFGLARLCNKESNGESSQACMTAHVGTPGYVAPECYDKLTRVTNKCDVYSFGLLLLEIIGRRRNFNPNESIDGKEILVTWTWKLYQKGKLSKLFLECGIDGENIQEAERMLMVVFLCVHHDPNKRPSMSNVVKMLEGEKDINAPSNPFDYEESSVESEEKSNATSEIELAS</sequence>
<dbReference type="CDD" id="cd14066">
    <property type="entry name" value="STKc_IRAK"/>
    <property type="match status" value="1"/>
</dbReference>
<evidence type="ECO:0000259" key="16">
    <source>
        <dbReference type="PROSITE" id="PS50011"/>
    </source>
</evidence>
<dbReference type="OrthoDB" id="4062651at2759"/>
<dbReference type="InterPro" id="IPR000719">
    <property type="entry name" value="Prot_kinase_dom"/>
</dbReference>
<keyword evidence="4 15" id="KW-0812">Transmembrane</keyword>
<keyword evidence="7" id="KW-0418">Kinase</keyword>
<dbReference type="PROSITE" id="PS00108">
    <property type="entry name" value="PROTEIN_KINASE_ST"/>
    <property type="match status" value="1"/>
</dbReference>
<keyword evidence="9 15" id="KW-1133">Transmembrane helix</keyword>
<dbReference type="InterPro" id="IPR045874">
    <property type="entry name" value="LRK10/LRL21-25-like"/>
</dbReference>
<dbReference type="Gramene" id="mRNA:HanXRQr2_Chr03g0096531">
    <property type="protein sequence ID" value="mRNA:HanXRQr2_Chr03g0096531"/>
    <property type="gene ID" value="HanXRQr2_Chr03g0096531"/>
</dbReference>
<keyword evidence="5" id="KW-0732">Signal</keyword>
<dbReference type="InParanoid" id="A0A251UD45"/>
<dbReference type="FunFam" id="1.10.510.10:FF:000590">
    <property type="entry name" value="PR5-like receptor kinase"/>
    <property type="match status" value="1"/>
</dbReference>
<evidence type="ECO:0000256" key="13">
    <source>
        <dbReference type="RuleBase" id="RU000304"/>
    </source>
</evidence>
<keyword evidence="8 12" id="KW-0067">ATP-binding</keyword>
<feature type="transmembrane region" description="Helical" evidence="15">
    <location>
        <begin position="74"/>
        <end position="94"/>
    </location>
</feature>
<proteinExistence type="inferred from homology"/>
<evidence type="ECO:0000256" key="10">
    <source>
        <dbReference type="ARBA" id="ARBA00023136"/>
    </source>
</evidence>
<keyword evidence="2 13" id="KW-0723">Serine/threonine-protein kinase</keyword>
<evidence type="ECO:0000313" key="18">
    <source>
        <dbReference type="EMBL" id="OTG21258.1"/>
    </source>
</evidence>
<evidence type="ECO:0000313" key="17">
    <source>
        <dbReference type="EMBL" id="KAF5813289.1"/>
    </source>
</evidence>
<dbReference type="SUPFAM" id="SSF56112">
    <property type="entry name" value="Protein kinase-like (PK-like)"/>
    <property type="match status" value="1"/>
</dbReference>
<keyword evidence="10 15" id="KW-0472">Membrane</keyword>
<keyword evidence="19" id="KW-1185">Reference proteome</keyword>
<evidence type="ECO:0000256" key="15">
    <source>
        <dbReference type="SAM" id="Phobius"/>
    </source>
</evidence>
<dbReference type="PANTHER" id="PTHR27009">
    <property type="entry name" value="RUST RESISTANCE KINASE LR10-RELATED"/>
    <property type="match status" value="1"/>
</dbReference>
<name>A0A251UD45_HELAN</name>
<evidence type="ECO:0000256" key="7">
    <source>
        <dbReference type="ARBA" id="ARBA00022777"/>
    </source>
</evidence>
<dbReference type="PROSITE" id="PS00107">
    <property type="entry name" value="PROTEIN_KINASE_ATP"/>
    <property type="match status" value="1"/>
</dbReference>
<dbReference type="STRING" id="4232.A0A251UD45"/>
<evidence type="ECO:0000256" key="14">
    <source>
        <dbReference type="SAM" id="MobiDB-lite"/>
    </source>
</evidence>
<feature type="binding site" evidence="12">
    <location>
        <position position="202"/>
    </location>
    <ligand>
        <name>ATP</name>
        <dbReference type="ChEBI" id="CHEBI:30616"/>
    </ligand>
</feature>
<dbReference type="SMART" id="SM00220">
    <property type="entry name" value="S_TKc"/>
    <property type="match status" value="1"/>
</dbReference>
<reference evidence="18" key="2">
    <citation type="submission" date="2017-02" db="EMBL/GenBank/DDBJ databases">
        <title>Sunflower complete genome.</title>
        <authorList>
            <person name="Langlade N."/>
            <person name="Munos S."/>
        </authorList>
    </citation>
    <scope>NUCLEOTIDE SEQUENCE [LARGE SCALE GENOMIC DNA]</scope>
    <source>
        <tissue evidence="18">Leaves</tissue>
    </source>
</reference>
<organism evidence="18 19">
    <name type="scientific">Helianthus annuus</name>
    <name type="common">Common sunflower</name>
    <dbReference type="NCBI Taxonomy" id="4232"/>
    <lineage>
        <taxon>Eukaryota</taxon>
        <taxon>Viridiplantae</taxon>
        <taxon>Streptophyta</taxon>
        <taxon>Embryophyta</taxon>
        <taxon>Tracheophyta</taxon>
        <taxon>Spermatophyta</taxon>
        <taxon>Magnoliopsida</taxon>
        <taxon>eudicotyledons</taxon>
        <taxon>Gunneridae</taxon>
        <taxon>Pentapetalae</taxon>
        <taxon>asterids</taxon>
        <taxon>campanulids</taxon>
        <taxon>Asterales</taxon>
        <taxon>Asteraceae</taxon>
        <taxon>Asteroideae</taxon>
        <taxon>Heliantheae alliance</taxon>
        <taxon>Heliantheae</taxon>
        <taxon>Helianthus</taxon>
    </lineage>
</organism>
<gene>
    <name evidence="18" type="ORF">HannXRQ_Chr07g0202191</name>
    <name evidence="17" type="ORF">HanXRQr2_Chr03g0096531</name>
</gene>
<evidence type="ECO:0000313" key="19">
    <source>
        <dbReference type="Proteomes" id="UP000215914"/>
    </source>
</evidence>
<feature type="transmembrane region" description="Helical" evidence="15">
    <location>
        <begin position="12"/>
        <end position="34"/>
    </location>
</feature>
<dbReference type="EMBL" id="CM007896">
    <property type="protein sequence ID" value="OTG21258.1"/>
    <property type="molecule type" value="Genomic_DNA"/>
</dbReference>
<protein>
    <recommendedName>
        <fullName evidence="16">Protein kinase domain-containing protein</fullName>
    </recommendedName>
</protein>